<dbReference type="RefSeq" id="WP_370660782.1">
    <property type="nucleotide sequence ID" value="NZ_JACHBX010000001.1"/>
</dbReference>
<dbReference type="PANTHER" id="PTHR35566">
    <property type="entry name" value="BLR3599 PROTEIN"/>
    <property type="match status" value="1"/>
</dbReference>
<keyword evidence="2" id="KW-1185">Reference proteome</keyword>
<dbReference type="NCBIfam" id="TIGR03353">
    <property type="entry name" value="VI_chp_4"/>
    <property type="match status" value="1"/>
</dbReference>
<accession>A0A7W9WW28</accession>
<reference evidence="1 2" key="1">
    <citation type="submission" date="2020-08" db="EMBL/GenBank/DDBJ databases">
        <title>The Agave Microbiome: Exploring the role of microbial communities in plant adaptations to desert environments.</title>
        <authorList>
            <person name="Partida-Martinez L.P."/>
        </authorList>
    </citation>
    <scope>NUCLEOTIDE SEQUENCE [LARGE SCALE GENOMIC DNA]</scope>
    <source>
        <strain evidence="1 2">AT3.2</strain>
    </source>
</reference>
<dbReference type="Proteomes" id="UP000540787">
    <property type="component" value="Unassembled WGS sequence"/>
</dbReference>
<dbReference type="PANTHER" id="PTHR35566:SF1">
    <property type="entry name" value="TYPE VI SECRETION SYSTEM BASEPLATE COMPONENT TSSK1"/>
    <property type="match status" value="1"/>
</dbReference>
<dbReference type="Pfam" id="PF05936">
    <property type="entry name" value="T6SS_VasE"/>
    <property type="match status" value="1"/>
</dbReference>
<organism evidence="1 2">
    <name type="scientific">Massilia aurea</name>
    <dbReference type="NCBI Taxonomy" id="373040"/>
    <lineage>
        <taxon>Bacteria</taxon>
        <taxon>Pseudomonadati</taxon>
        <taxon>Pseudomonadota</taxon>
        <taxon>Betaproteobacteria</taxon>
        <taxon>Burkholderiales</taxon>
        <taxon>Oxalobacteraceae</taxon>
        <taxon>Telluria group</taxon>
        <taxon>Massilia</taxon>
    </lineage>
</organism>
<evidence type="ECO:0000313" key="2">
    <source>
        <dbReference type="Proteomes" id="UP000540787"/>
    </source>
</evidence>
<name>A0A7W9WW28_9BURK</name>
<protein>
    <submittedName>
        <fullName evidence="1">Type VI secretion system protein ImpJ</fullName>
    </submittedName>
</protein>
<proteinExistence type="predicted"/>
<dbReference type="InterPro" id="IPR010263">
    <property type="entry name" value="T6SS_TssK"/>
</dbReference>
<dbReference type="EMBL" id="JACHBX010000001">
    <property type="protein sequence ID" value="MBB6132709.1"/>
    <property type="molecule type" value="Genomic_DNA"/>
</dbReference>
<dbReference type="AlphaFoldDB" id="A0A7W9WW28"/>
<gene>
    <name evidence="1" type="ORF">HD842_000820</name>
</gene>
<evidence type="ECO:0000313" key="1">
    <source>
        <dbReference type="EMBL" id="MBB6132709.1"/>
    </source>
</evidence>
<sequence length="457" mass="50684">MSMPSKVLWDEGLFLRPQHFQQQERYHDARLNQTACALHPYCWGVRRMTIDLDALRNDVLRIEELSLLFPEGEVYRAPDGDILPPQVRLADLPPDLQTVTYHAALPTLRAHGENCTIGAGDGLHDLEDALRFSRHERDTHDLYSSAAEAPVTYLRKTLRLVADGDALEAYESFPLLRLRRVATGGFEPDPGFMPPSLSIDAVAGPGLGLHGALARLMEKLLAKVTALYGDLREPSRNVVEIRGGDVSAFWLLHTASAGYAALAHYLHHRELHPERLYGALLHLAGGLMTYSRSYRLDDLPAYVHADPGPPFARLDGIIRDLLDTVISSRYFTIALHHDRPSYYHGALDSGRITPQTTLYLAVAADLPALRLVETVPLQFKVGAPEDVDRCVLSALPGVRLLHAPQVPSAIPVRPDMVYFVLDVRGALYEAMLKSQAMSVYVPNGLRELRLELIAVSA</sequence>
<comment type="caution">
    <text evidence="1">The sequence shown here is derived from an EMBL/GenBank/DDBJ whole genome shotgun (WGS) entry which is preliminary data.</text>
</comment>